<dbReference type="Pfam" id="PF00756">
    <property type="entry name" value="Esterase"/>
    <property type="match status" value="1"/>
</dbReference>
<name>M2Q0G3_9FIRM</name>
<dbReference type="OrthoDB" id="1644266at2"/>
<dbReference type="eggNOG" id="COG2382">
    <property type="taxonomic scope" value="Bacteria"/>
</dbReference>
<dbReference type="RefSeq" id="WP_004803344.1">
    <property type="nucleotide sequence ID" value="NZ_KB446648.1"/>
</dbReference>
<comment type="caution">
    <text evidence="1">The sequence shown here is derived from an EMBL/GenBank/DDBJ whole genome shotgun (WGS) entry which is preliminary data.</text>
</comment>
<protein>
    <submittedName>
        <fullName evidence="1">Uncharacterized protein</fullName>
    </submittedName>
</protein>
<dbReference type="AlphaFoldDB" id="M2Q0G3"/>
<gene>
    <name evidence="1" type="ORF">HMPREF9943_01346</name>
</gene>
<dbReference type="STRING" id="999415.HMPREF9943_01346"/>
<keyword evidence="2" id="KW-1185">Reference proteome</keyword>
<dbReference type="BioCyc" id="ECAT999415-HMP:GTTI-1381-MONOMER"/>
<sequence>MVYLPYGYRPDKKYKIMYLFHGYGGNENTYLGTINQPRDFKYILDYMNEDMIVVTPTITFNRKNSENSIQDFTDEILNDLIPAAKSKYKTYALDVKKEELIKSREYRIFAGYSLGGLQVW</sequence>
<dbReference type="Proteomes" id="UP000011758">
    <property type="component" value="Unassembled WGS sequence"/>
</dbReference>
<dbReference type="Gene3D" id="3.40.50.1820">
    <property type="entry name" value="alpha/beta hydrolase"/>
    <property type="match status" value="1"/>
</dbReference>
<dbReference type="InterPro" id="IPR000801">
    <property type="entry name" value="Esterase-like"/>
</dbReference>
<proteinExistence type="predicted"/>
<dbReference type="SUPFAM" id="SSF53474">
    <property type="entry name" value="alpha/beta-Hydrolases"/>
    <property type="match status" value="1"/>
</dbReference>
<dbReference type="InterPro" id="IPR029058">
    <property type="entry name" value="AB_hydrolase_fold"/>
</dbReference>
<dbReference type="EMBL" id="AGEJ01000021">
    <property type="protein sequence ID" value="EMD16420.1"/>
    <property type="molecule type" value="Genomic_DNA"/>
</dbReference>
<organism evidence="1 2">
    <name type="scientific">Eggerthia catenaformis OT 569 = DSM 20559</name>
    <dbReference type="NCBI Taxonomy" id="999415"/>
    <lineage>
        <taxon>Bacteria</taxon>
        <taxon>Bacillati</taxon>
        <taxon>Bacillota</taxon>
        <taxon>Erysipelotrichia</taxon>
        <taxon>Erysipelotrichales</taxon>
        <taxon>Coprobacillaceae</taxon>
        <taxon>Eggerthia</taxon>
    </lineage>
</organism>
<evidence type="ECO:0000313" key="1">
    <source>
        <dbReference type="EMBL" id="EMD16420.1"/>
    </source>
</evidence>
<evidence type="ECO:0000313" key="2">
    <source>
        <dbReference type="Proteomes" id="UP000011758"/>
    </source>
</evidence>
<reference evidence="1 2" key="1">
    <citation type="submission" date="2013-02" db="EMBL/GenBank/DDBJ databases">
        <title>The Genome Sequence of Lactobacillus catenaformis F0143.</title>
        <authorList>
            <consortium name="The Broad Institute Genome Sequencing Platform"/>
            <person name="Earl A."/>
            <person name="Ward D."/>
            <person name="Feldgarden M."/>
            <person name="Gevers D."/>
            <person name="Izard J."/>
            <person name="Blanton J.M."/>
            <person name="Mathney J."/>
            <person name="Dewhirst F.E."/>
            <person name="Young S.K."/>
            <person name="Zeng Q."/>
            <person name="Gargeya S."/>
            <person name="Fitzgerald M."/>
            <person name="Haas B."/>
            <person name="Abouelleil A."/>
            <person name="Alvarado L."/>
            <person name="Arachchi H.M."/>
            <person name="Berlin A."/>
            <person name="Chapman S.B."/>
            <person name="Gearin G."/>
            <person name="Goldberg J."/>
            <person name="Griggs A."/>
            <person name="Gujja S."/>
            <person name="Hansen M."/>
            <person name="Heiman D."/>
            <person name="Howarth C."/>
            <person name="Larimer J."/>
            <person name="Lui A."/>
            <person name="MacDonald P.J.P."/>
            <person name="McCowen C."/>
            <person name="Montmayeur A."/>
            <person name="Murphy C."/>
            <person name="Neiman D."/>
            <person name="Pearson M."/>
            <person name="Priest M."/>
            <person name="Roberts A."/>
            <person name="Saif S."/>
            <person name="Shea T."/>
            <person name="Sisk P."/>
            <person name="Stolte C."/>
            <person name="Sykes S."/>
            <person name="Wortman J."/>
            <person name="Nusbaum C."/>
            <person name="Birren B."/>
        </authorList>
    </citation>
    <scope>NUCLEOTIDE SEQUENCE [LARGE SCALE GENOMIC DNA]</scope>
    <source>
        <strain evidence="1 2">OT 569</strain>
    </source>
</reference>
<accession>M2Q0G3</accession>